<feature type="transmembrane region" description="Helical" evidence="1">
    <location>
        <begin position="83"/>
        <end position="105"/>
    </location>
</feature>
<keyword evidence="1" id="KW-1133">Transmembrane helix</keyword>
<sequence>MNNYDIQSKDFALSPQGVHLLRNRFNYKTINYYDIHKATFARAVETKNVALTLIVGVLFIAFAVYNTLGVYQNFYDPTVHRIYIESIALPVLPVLLGIYCIYIAVKKVPSLIIELENKKHKLSIQDIYKAGRTQVLEIYLKDKLKARFYDSPML</sequence>
<gene>
    <name evidence="2" type="ORF">FSB76_23085</name>
</gene>
<dbReference type="OrthoDB" id="983148at2"/>
<keyword evidence="1" id="KW-0472">Membrane</keyword>
<dbReference type="RefSeq" id="WP_147057569.1">
    <property type="nucleotide sequence ID" value="NZ_CP042437.1"/>
</dbReference>
<evidence type="ECO:0000256" key="1">
    <source>
        <dbReference type="SAM" id="Phobius"/>
    </source>
</evidence>
<keyword evidence="3" id="KW-1185">Reference proteome</keyword>
<accession>A0A5B8W4U2</accession>
<dbReference type="Proteomes" id="UP000321362">
    <property type="component" value="Chromosome"/>
</dbReference>
<keyword evidence="1" id="KW-0812">Transmembrane</keyword>
<reference evidence="2 3" key="1">
    <citation type="journal article" date="2013" name="J. Microbiol.">
        <title>Mucilaginibacter ginsenosidivorax sp. nov., with ginsenoside converting activity isolated from sediment.</title>
        <authorList>
            <person name="Kim J.K."/>
            <person name="Choi T.E."/>
            <person name="Liu Q.M."/>
            <person name="Park H.Y."/>
            <person name="Yi T.H."/>
            <person name="Yoon M.H."/>
            <person name="Kim S.C."/>
            <person name="Im W.T."/>
        </authorList>
    </citation>
    <scope>NUCLEOTIDE SEQUENCE [LARGE SCALE GENOMIC DNA]</scope>
    <source>
        <strain evidence="2 3">KHI28</strain>
    </source>
</reference>
<dbReference type="KEGG" id="mgk:FSB76_23085"/>
<dbReference type="AlphaFoldDB" id="A0A5B8W4U2"/>
<evidence type="ECO:0000313" key="2">
    <source>
        <dbReference type="EMBL" id="QEC78691.1"/>
    </source>
</evidence>
<feature type="transmembrane region" description="Helical" evidence="1">
    <location>
        <begin position="49"/>
        <end position="71"/>
    </location>
</feature>
<proteinExistence type="predicted"/>
<protein>
    <submittedName>
        <fullName evidence="2">Uncharacterized protein</fullName>
    </submittedName>
</protein>
<name>A0A5B8W4U2_9SPHI</name>
<evidence type="ECO:0000313" key="3">
    <source>
        <dbReference type="Proteomes" id="UP000321362"/>
    </source>
</evidence>
<organism evidence="2 3">
    <name type="scientific">Mucilaginibacter ginsenosidivorax</name>
    <dbReference type="NCBI Taxonomy" id="862126"/>
    <lineage>
        <taxon>Bacteria</taxon>
        <taxon>Pseudomonadati</taxon>
        <taxon>Bacteroidota</taxon>
        <taxon>Sphingobacteriia</taxon>
        <taxon>Sphingobacteriales</taxon>
        <taxon>Sphingobacteriaceae</taxon>
        <taxon>Mucilaginibacter</taxon>
    </lineage>
</organism>
<dbReference type="EMBL" id="CP042437">
    <property type="protein sequence ID" value="QEC78691.1"/>
    <property type="molecule type" value="Genomic_DNA"/>
</dbReference>